<dbReference type="InterPro" id="IPR011701">
    <property type="entry name" value="MFS"/>
</dbReference>
<gene>
    <name evidence="7" type="ORF">ACFFTR_29775</name>
</gene>
<dbReference type="Gene3D" id="1.20.1250.20">
    <property type="entry name" value="MFS general substrate transporter like domains"/>
    <property type="match status" value="1"/>
</dbReference>
<keyword evidence="8" id="KW-1185">Reference proteome</keyword>
<evidence type="ECO:0000256" key="3">
    <source>
        <dbReference type="ARBA" id="ARBA00022692"/>
    </source>
</evidence>
<dbReference type="Pfam" id="PF07690">
    <property type="entry name" value="MFS_1"/>
    <property type="match status" value="1"/>
</dbReference>
<evidence type="ECO:0000313" key="7">
    <source>
        <dbReference type="EMBL" id="MFB9447301.1"/>
    </source>
</evidence>
<evidence type="ECO:0000256" key="4">
    <source>
        <dbReference type="ARBA" id="ARBA00022989"/>
    </source>
</evidence>
<dbReference type="PANTHER" id="PTHR23513">
    <property type="entry name" value="INTEGRAL MEMBRANE EFFLUX PROTEIN-RELATED"/>
    <property type="match status" value="1"/>
</dbReference>
<keyword evidence="4 6" id="KW-1133">Transmembrane helix</keyword>
<comment type="subcellular location">
    <subcellularLocation>
        <location evidence="1">Cell membrane</location>
        <topology evidence="1">Multi-pass membrane protein</topology>
    </subcellularLocation>
</comment>
<feature type="transmembrane region" description="Helical" evidence="6">
    <location>
        <begin position="12"/>
        <end position="36"/>
    </location>
</feature>
<dbReference type="PANTHER" id="PTHR23513:SF11">
    <property type="entry name" value="STAPHYLOFERRIN A TRANSPORTER"/>
    <property type="match status" value="1"/>
</dbReference>
<keyword evidence="2" id="KW-1003">Cell membrane</keyword>
<feature type="transmembrane region" description="Helical" evidence="6">
    <location>
        <begin position="245"/>
        <end position="265"/>
    </location>
</feature>
<feature type="transmembrane region" description="Helical" evidence="6">
    <location>
        <begin position="272"/>
        <end position="292"/>
    </location>
</feature>
<proteinExistence type="predicted"/>
<comment type="caution">
    <text evidence="7">The sequence shown here is derived from an EMBL/GenBank/DDBJ whole genome shotgun (WGS) entry which is preliminary data.</text>
</comment>
<dbReference type="Proteomes" id="UP001589608">
    <property type="component" value="Unassembled WGS sequence"/>
</dbReference>
<feature type="transmembrane region" description="Helical" evidence="6">
    <location>
        <begin position="138"/>
        <end position="158"/>
    </location>
</feature>
<organism evidence="7 8">
    <name type="scientific">Dactylosporangium vinaceum</name>
    <dbReference type="NCBI Taxonomy" id="53362"/>
    <lineage>
        <taxon>Bacteria</taxon>
        <taxon>Bacillati</taxon>
        <taxon>Actinomycetota</taxon>
        <taxon>Actinomycetes</taxon>
        <taxon>Micromonosporales</taxon>
        <taxon>Micromonosporaceae</taxon>
        <taxon>Dactylosporangium</taxon>
    </lineage>
</organism>
<dbReference type="CDD" id="cd06173">
    <property type="entry name" value="MFS_MefA_like"/>
    <property type="match status" value="1"/>
</dbReference>
<evidence type="ECO:0000256" key="5">
    <source>
        <dbReference type="ARBA" id="ARBA00023136"/>
    </source>
</evidence>
<feature type="transmembrane region" description="Helical" evidence="6">
    <location>
        <begin position="97"/>
        <end position="118"/>
    </location>
</feature>
<reference evidence="7 8" key="1">
    <citation type="submission" date="2024-09" db="EMBL/GenBank/DDBJ databases">
        <authorList>
            <person name="Sun Q."/>
            <person name="Mori K."/>
        </authorList>
    </citation>
    <scope>NUCLEOTIDE SEQUENCE [LARGE SCALE GENOMIC DNA]</scope>
    <source>
        <strain evidence="7 8">JCM 3307</strain>
    </source>
</reference>
<dbReference type="RefSeq" id="WP_223092453.1">
    <property type="nucleotide sequence ID" value="NZ_CP061913.1"/>
</dbReference>
<evidence type="ECO:0000256" key="2">
    <source>
        <dbReference type="ARBA" id="ARBA00022475"/>
    </source>
</evidence>
<dbReference type="SUPFAM" id="SSF103473">
    <property type="entry name" value="MFS general substrate transporter"/>
    <property type="match status" value="1"/>
</dbReference>
<feature type="transmembrane region" description="Helical" evidence="6">
    <location>
        <begin position="210"/>
        <end position="233"/>
    </location>
</feature>
<evidence type="ECO:0000256" key="1">
    <source>
        <dbReference type="ARBA" id="ARBA00004651"/>
    </source>
</evidence>
<accession>A0ABV5MEL8</accession>
<protein>
    <submittedName>
        <fullName evidence="7">MFS transporter</fullName>
    </submittedName>
</protein>
<sequence length="406" mass="41573">MLWTGNFLRYFLARTVSVYGDAMLVVASALAVGHLYGATGVGLVLAAYTVPFLASILFGGVFADRIGARPLMLGADVVRLLAQSAVAVAFFTGTPHLWLLIVCSAVSGISAAAFQPGVNGIMPLVTDDLHRANATIKIATSIAQLLGPATAGLLFGFLGAAPLYAADAATFAVSGLCLAGLRLRGTPAATGSSPLRDLVEGWHGFRSRTWIWSVILVWIVYGVLLFGPLIPLGSVLISGRLGAPAYGWTESGLAAGAIVGGLLALRLRPGRPLAAGAVAMFGYGLLPLAIALHAGLPVLLGAAAVNGAAWSFWSVMWQTSVQTNVPPSMLNRITSYEVFGSDGSLPIGQALAGPVAALVGAEAVLGSSVAVSVLGCVALLLIPAVRGLRRAAPRSVPDQSLSTQTQ</sequence>
<name>A0ABV5MEL8_9ACTN</name>
<keyword evidence="3 6" id="KW-0812">Transmembrane</keyword>
<feature type="transmembrane region" description="Helical" evidence="6">
    <location>
        <begin position="365"/>
        <end position="385"/>
    </location>
</feature>
<dbReference type="EMBL" id="JBHMCA010000052">
    <property type="protein sequence ID" value="MFB9447301.1"/>
    <property type="molecule type" value="Genomic_DNA"/>
</dbReference>
<evidence type="ECO:0000256" key="6">
    <source>
        <dbReference type="SAM" id="Phobius"/>
    </source>
</evidence>
<keyword evidence="5 6" id="KW-0472">Membrane</keyword>
<dbReference type="InterPro" id="IPR036259">
    <property type="entry name" value="MFS_trans_sf"/>
</dbReference>
<feature type="transmembrane region" description="Helical" evidence="6">
    <location>
        <begin position="42"/>
        <end position="63"/>
    </location>
</feature>
<evidence type="ECO:0000313" key="8">
    <source>
        <dbReference type="Proteomes" id="UP001589608"/>
    </source>
</evidence>